<dbReference type="AlphaFoldDB" id="I7LBL2"/>
<evidence type="ECO:0000256" key="3">
    <source>
        <dbReference type="ARBA" id="ARBA00022723"/>
    </source>
</evidence>
<dbReference type="Pfam" id="PF06778">
    <property type="entry name" value="Chlor_dismutase"/>
    <property type="match status" value="1"/>
</dbReference>
<comment type="catalytic activity">
    <reaction evidence="9">
        <text>harderoheme III + H2O2 + H(+) = heme b + CO2 + 2 H2O</text>
        <dbReference type="Rhea" id="RHEA:57944"/>
        <dbReference type="ChEBI" id="CHEBI:15377"/>
        <dbReference type="ChEBI" id="CHEBI:15378"/>
        <dbReference type="ChEBI" id="CHEBI:16240"/>
        <dbReference type="ChEBI" id="CHEBI:16526"/>
        <dbReference type="ChEBI" id="CHEBI:60344"/>
        <dbReference type="ChEBI" id="CHEBI:142463"/>
    </reaction>
</comment>
<keyword evidence="4 9" id="KW-0408">Iron</keyword>
<comment type="catalytic activity">
    <reaction evidence="9">
        <text>Fe-coproporphyrin III + H2O2 + H(+) = harderoheme III + CO2 + 2 H2O</text>
        <dbReference type="Rhea" id="RHEA:57940"/>
        <dbReference type="ChEBI" id="CHEBI:15377"/>
        <dbReference type="ChEBI" id="CHEBI:15378"/>
        <dbReference type="ChEBI" id="CHEBI:16240"/>
        <dbReference type="ChEBI" id="CHEBI:16526"/>
        <dbReference type="ChEBI" id="CHEBI:68438"/>
        <dbReference type="ChEBI" id="CHEBI:142463"/>
    </reaction>
</comment>
<reference evidence="10 13" key="1">
    <citation type="journal article" date="2012" name="J. Bacteriol.">
        <title>Draft Genome Sequence of Turicella otitidis ATCC 51513, Isolated from Middle Ear Fluid from a Child with Otitis Media.</title>
        <authorList>
            <person name="Brinkrolf K."/>
            <person name="Schneider J."/>
            <person name="Knecht M."/>
            <person name="Ruckert C."/>
            <person name="Tauch A."/>
        </authorList>
    </citation>
    <scope>NUCLEOTIDE SEQUENCE [LARGE SCALE GENOMIC DNA]</scope>
    <source>
        <strain evidence="10 13">ATCC 51513</strain>
    </source>
</reference>
<accession>I7LBL2</accession>
<evidence type="ECO:0000256" key="9">
    <source>
        <dbReference type="HAMAP-Rule" id="MF_02244"/>
    </source>
</evidence>
<comment type="pathway">
    <text evidence="9">Porphyrin-containing compound metabolism; protoheme biosynthesis.</text>
</comment>
<evidence type="ECO:0000256" key="8">
    <source>
        <dbReference type="ARBA" id="ARBA00050019"/>
    </source>
</evidence>
<sequence length="239" mass="27833">MPYHELDDSEKQRLKELNEVQRYAQWAVFSFAPGELNGRREEAGRELADYLRGVERASVTVRGIYLVSGSNPDGELLVWWHAKNFEDLQDALNGLRRDTELGRLAELTWVGNGLHRPSEFNKAHLPSFIEGKEPKEWLTIYPFVRSYDWYLLDPEKRRGILADHGRAAASFKDVQANTMPAFALGDYEWMLAFEADDLGRIVDLMHRMRYTEARRHVREEVPFFTGRRLEPEELVARLP</sequence>
<dbReference type="PANTHER" id="PTHR36843">
    <property type="entry name" value="HEME-DEPENDENT PEROXIDASE YWFI-RELATED"/>
    <property type="match status" value="1"/>
</dbReference>
<organism evidence="10 13">
    <name type="scientific">Corynebacterium otitidis ATCC 51513</name>
    <dbReference type="NCBI Taxonomy" id="883169"/>
    <lineage>
        <taxon>Bacteria</taxon>
        <taxon>Bacillati</taxon>
        <taxon>Actinomycetota</taxon>
        <taxon>Actinomycetes</taxon>
        <taxon>Mycobacteriales</taxon>
        <taxon>Corynebacteriaceae</taxon>
        <taxon>Corynebacterium</taxon>
    </lineage>
</organism>
<dbReference type="PATRIC" id="fig|883169.3.peg.23"/>
<keyword evidence="9" id="KW-0560">Oxidoreductase</keyword>
<dbReference type="GO" id="GO:0016634">
    <property type="term" value="F:oxidoreductase activity, acting on the CH-CH group of donors, oxygen as acceptor"/>
    <property type="evidence" value="ECO:0007669"/>
    <property type="project" value="UniProtKB-UniRule"/>
</dbReference>
<dbReference type="GO" id="GO:0006785">
    <property type="term" value="P:heme B biosynthetic process"/>
    <property type="evidence" value="ECO:0007669"/>
    <property type="project" value="UniProtKB-UniRule"/>
</dbReference>
<dbReference type="HAMAP" id="MF_02244">
    <property type="entry name" value="Coproheme_decarbox_2"/>
    <property type="match status" value="1"/>
</dbReference>
<dbReference type="eggNOG" id="COG3253">
    <property type="taxonomic scope" value="Bacteria"/>
</dbReference>
<comment type="function">
    <text evidence="9">Involved in coproporphyrin-dependent heme b biosynthesis. Catalyzes the decarboxylation of Fe-coproporphyrin III (coproheme) to heme b (protoheme IX), the last step of the pathway. The reaction occurs in a stepwise manner with a three-propionate intermediate.</text>
</comment>
<evidence type="ECO:0000313" key="13">
    <source>
        <dbReference type="Proteomes" id="UP000011016"/>
    </source>
</evidence>
<dbReference type="OrthoDB" id="9773646at2"/>
<evidence type="ECO:0000313" key="11">
    <source>
        <dbReference type="EMBL" id="EJZ83029.1"/>
    </source>
</evidence>
<dbReference type="HOGENOM" id="CLU_076582_1_0_11"/>
<dbReference type="GO" id="GO:0020037">
    <property type="term" value="F:heme binding"/>
    <property type="evidence" value="ECO:0007669"/>
    <property type="project" value="InterPro"/>
</dbReference>
<dbReference type="EMBL" id="CAJZ01000064">
    <property type="protein sequence ID" value="CCI83194.1"/>
    <property type="molecule type" value="Genomic_DNA"/>
</dbReference>
<dbReference type="Proteomes" id="UP000011016">
    <property type="component" value="Unassembled WGS sequence"/>
</dbReference>
<dbReference type="Gene3D" id="3.30.70.1030">
    <property type="entry name" value="Apc35880, domain 1"/>
    <property type="match status" value="1"/>
</dbReference>
<comment type="cofactor">
    <cofactor evidence="9">
        <name>Fe-coproporphyrin III</name>
        <dbReference type="ChEBI" id="CHEBI:68438"/>
    </cofactor>
    <text evidence="9">Fe-coproporphyrin III acts as both substrate and redox cofactor.</text>
</comment>
<evidence type="ECO:0000256" key="4">
    <source>
        <dbReference type="ARBA" id="ARBA00023004"/>
    </source>
</evidence>
<dbReference type="InterPro" id="IPR010644">
    <property type="entry name" value="ChdC/CLD"/>
</dbReference>
<evidence type="ECO:0000256" key="5">
    <source>
        <dbReference type="ARBA" id="ARBA00029882"/>
    </source>
</evidence>
<protein>
    <recommendedName>
        <fullName evidence="1 9">Coproheme decarboxylase</fullName>
        <ecNumber evidence="8 9">1.3.98.5</ecNumber>
    </recommendedName>
    <alternativeName>
        <fullName evidence="5 9">Coproheme III oxidative decarboxylase</fullName>
    </alternativeName>
    <alternativeName>
        <fullName evidence="6 9">Hydrogen peroxide-dependent heme synthase</fullName>
    </alternativeName>
</protein>
<dbReference type="STRING" id="29321.AAV33_05250"/>
<dbReference type="NCBIfam" id="NF042928">
    <property type="entry name" value="HemQ_actino"/>
    <property type="match status" value="1"/>
</dbReference>
<dbReference type="EMBL" id="AHAE01000002">
    <property type="protein sequence ID" value="EJZ83029.1"/>
    <property type="molecule type" value="Genomic_DNA"/>
</dbReference>
<evidence type="ECO:0000256" key="6">
    <source>
        <dbReference type="ARBA" id="ARBA00030236"/>
    </source>
</evidence>
<comment type="catalytic activity">
    <reaction evidence="7">
        <text>Fe-coproporphyrin III + 2 H2O2 + 2 H(+) = heme b + 2 CO2 + 4 H2O</text>
        <dbReference type="Rhea" id="RHEA:56516"/>
        <dbReference type="ChEBI" id="CHEBI:15377"/>
        <dbReference type="ChEBI" id="CHEBI:15378"/>
        <dbReference type="ChEBI" id="CHEBI:16240"/>
        <dbReference type="ChEBI" id="CHEBI:16526"/>
        <dbReference type="ChEBI" id="CHEBI:60344"/>
        <dbReference type="ChEBI" id="CHEBI:68438"/>
        <dbReference type="EC" id="1.3.98.5"/>
    </reaction>
    <physiologicalReaction direction="left-to-right" evidence="7">
        <dbReference type="Rhea" id="RHEA:56517"/>
    </physiologicalReaction>
</comment>
<comment type="similarity">
    <text evidence="9">Belongs to the ChdC family. Type 2 subfamily.</text>
</comment>
<dbReference type="SUPFAM" id="SSF54909">
    <property type="entry name" value="Dimeric alpha+beta barrel"/>
    <property type="match status" value="1"/>
</dbReference>
<keyword evidence="2 9" id="KW-0349">Heme</keyword>
<gene>
    <name evidence="9" type="primary">chdC</name>
    <name evidence="10" type="ORF">BN46_0446</name>
    <name evidence="11" type="ORF">HMPREF9719_00024</name>
</gene>
<dbReference type="PANTHER" id="PTHR36843:SF1">
    <property type="entry name" value="COPROHEME DECARBOXYLASE"/>
    <property type="match status" value="1"/>
</dbReference>
<comment type="caution">
    <text evidence="10">The sequence shown here is derived from an EMBL/GenBank/DDBJ whole genome shotgun (WGS) entry which is preliminary data.</text>
</comment>
<keyword evidence="12" id="KW-1185">Reference proteome</keyword>
<dbReference type="EC" id="1.3.98.5" evidence="8 9"/>
<evidence type="ECO:0000313" key="12">
    <source>
        <dbReference type="Proteomes" id="UP000006078"/>
    </source>
</evidence>
<keyword evidence="9" id="KW-0350">Heme biosynthesis</keyword>
<feature type="active site" evidence="9">
    <location>
        <position position="141"/>
    </location>
</feature>
<dbReference type="Proteomes" id="UP000006078">
    <property type="component" value="Unassembled WGS sequence"/>
</dbReference>
<name>I7LBL2_9CORY</name>
<feature type="binding site" description="axial binding residue" evidence="9">
    <location>
        <position position="164"/>
    </location>
    <ligand>
        <name>Fe-coproporphyrin III</name>
        <dbReference type="ChEBI" id="CHEBI:68438"/>
    </ligand>
    <ligandPart>
        <name>Fe</name>
        <dbReference type="ChEBI" id="CHEBI:18248"/>
    </ligandPart>
</feature>
<dbReference type="InterPro" id="IPR011008">
    <property type="entry name" value="Dimeric_a/b-barrel"/>
</dbReference>
<keyword evidence="3 9" id="KW-0479">Metal-binding</keyword>
<reference evidence="11 12" key="2">
    <citation type="submission" date="2012-08" db="EMBL/GenBank/DDBJ databases">
        <title>The Genome Sequence of Turicella otitidis ATCC 51513.</title>
        <authorList>
            <consortium name="The Broad Institute Genome Sequencing Platform"/>
            <person name="Earl A."/>
            <person name="Ward D."/>
            <person name="Feldgarden M."/>
            <person name="Gevers D."/>
            <person name="Huys G."/>
            <person name="Walker B."/>
            <person name="Young S.K."/>
            <person name="Zeng Q."/>
            <person name="Gargeya S."/>
            <person name="Fitzgerald M."/>
            <person name="Haas B."/>
            <person name="Abouelleil A."/>
            <person name="Alvarado L."/>
            <person name="Arachchi H.M."/>
            <person name="Berlin A.M."/>
            <person name="Chapman S.B."/>
            <person name="Goldberg J."/>
            <person name="Griggs A."/>
            <person name="Gujja S."/>
            <person name="Hansen M."/>
            <person name="Howarth C."/>
            <person name="Imamovic A."/>
            <person name="Larimer J."/>
            <person name="McCowen C."/>
            <person name="Montmayeur A."/>
            <person name="Murphy C."/>
            <person name="Neiman D."/>
            <person name="Pearson M."/>
            <person name="Priest M."/>
            <person name="Roberts A."/>
            <person name="Saif S."/>
            <person name="Shea T."/>
            <person name="Sisk P."/>
            <person name="Sykes S."/>
            <person name="Wortman J."/>
            <person name="Nusbaum C."/>
            <person name="Birren B."/>
        </authorList>
    </citation>
    <scope>NUCLEOTIDE SEQUENCE [LARGE SCALE GENOMIC DNA]</scope>
    <source>
        <strain evidence="11 12">ATCC 51513</strain>
    </source>
</reference>
<proteinExistence type="inferred from homology"/>
<dbReference type="RefSeq" id="WP_004599914.1">
    <property type="nucleotide sequence ID" value="NZ_HF541865.1"/>
</dbReference>
<evidence type="ECO:0000256" key="1">
    <source>
        <dbReference type="ARBA" id="ARBA00014413"/>
    </source>
</evidence>
<evidence type="ECO:0000313" key="10">
    <source>
        <dbReference type="EMBL" id="CCI83194.1"/>
    </source>
</evidence>
<evidence type="ECO:0000256" key="2">
    <source>
        <dbReference type="ARBA" id="ARBA00022617"/>
    </source>
</evidence>
<dbReference type="GO" id="GO:0046872">
    <property type="term" value="F:metal ion binding"/>
    <property type="evidence" value="ECO:0007669"/>
    <property type="project" value="UniProtKB-KW"/>
</dbReference>
<evidence type="ECO:0000256" key="7">
    <source>
        <dbReference type="ARBA" id="ARBA00049896"/>
    </source>
</evidence>